<evidence type="ECO:0000313" key="3">
    <source>
        <dbReference type="Proteomes" id="UP000282656"/>
    </source>
</evidence>
<dbReference type="AlphaFoldDB" id="A0A3A8QQD3"/>
<protein>
    <recommendedName>
        <fullName evidence="4">TIGR02588 family protein</fullName>
    </recommendedName>
</protein>
<evidence type="ECO:0000256" key="1">
    <source>
        <dbReference type="SAM" id="Phobius"/>
    </source>
</evidence>
<dbReference type="RefSeq" id="WP_121770780.1">
    <property type="nucleotide sequence ID" value="NZ_RAWM01000072.1"/>
</dbReference>
<dbReference type="InterPro" id="IPR013783">
    <property type="entry name" value="Ig-like_fold"/>
</dbReference>
<dbReference type="OrthoDB" id="424854at2"/>
<accession>A0A3A8QQD3</accession>
<name>A0A3A8QQD3_9BACT</name>
<keyword evidence="1" id="KW-0812">Transmembrane</keyword>
<dbReference type="Gene3D" id="2.60.40.10">
    <property type="entry name" value="Immunoglobulins"/>
    <property type="match status" value="1"/>
</dbReference>
<feature type="transmembrane region" description="Helical" evidence="1">
    <location>
        <begin position="7"/>
        <end position="29"/>
    </location>
</feature>
<organism evidence="2 3">
    <name type="scientific">Corallococcus interemptor</name>
    <dbReference type="NCBI Taxonomy" id="2316720"/>
    <lineage>
        <taxon>Bacteria</taxon>
        <taxon>Pseudomonadati</taxon>
        <taxon>Myxococcota</taxon>
        <taxon>Myxococcia</taxon>
        <taxon>Myxococcales</taxon>
        <taxon>Cystobacterineae</taxon>
        <taxon>Myxococcaceae</taxon>
        <taxon>Corallococcus</taxon>
    </lineage>
</organism>
<dbReference type="Proteomes" id="UP000282656">
    <property type="component" value="Unassembled WGS sequence"/>
</dbReference>
<proteinExistence type="predicted"/>
<sequence>MKMNWNWLEGVVFISSCVLVALVMGYLAVDAWTTGSGPPDLTVQVGTPVRSEHAKEWRVPVTVKNHGDSAAEEVHVRVSLRGGREPKEEAELVLAYVPRKSQREAWVAFREDPAPEGVEAHAVGFATP</sequence>
<keyword evidence="3" id="KW-1185">Reference proteome</keyword>
<keyword evidence="1" id="KW-0472">Membrane</keyword>
<comment type="caution">
    <text evidence="2">The sequence shown here is derived from an EMBL/GenBank/DDBJ whole genome shotgun (WGS) entry which is preliminary data.</text>
</comment>
<reference evidence="3" key="1">
    <citation type="submission" date="2018-09" db="EMBL/GenBank/DDBJ databases">
        <authorList>
            <person name="Livingstone P.G."/>
            <person name="Whitworth D.E."/>
        </authorList>
    </citation>
    <scope>NUCLEOTIDE SEQUENCE [LARGE SCALE GENOMIC DNA]</scope>
    <source>
        <strain evidence="3">AB047A</strain>
    </source>
</reference>
<keyword evidence="1" id="KW-1133">Transmembrane helix</keyword>
<gene>
    <name evidence="2" type="ORF">D7X96_23785</name>
</gene>
<evidence type="ECO:0008006" key="4">
    <source>
        <dbReference type="Google" id="ProtNLM"/>
    </source>
</evidence>
<dbReference type="EMBL" id="RAWM01000072">
    <property type="protein sequence ID" value="RKH65384.1"/>
    <property type="molecule type" value="Genomic_DNA"/>
</dbReference>
<evidence type="ECO:0000313" key="2">
    <source>
        <dbReference type="EMBL" id="RKH65384.1"/>
    </source>
</evidence>